<dbReference type="OMA" id="RESMDVP"/>
<feature type="region of interest" description="Disordered" evidence="1">
    <location>
        <begin position="447"/>
        <end position="490"/>
    </location>
</feature>
<dbReference type="EMBL" id="NKQK01000020">
    <property type="protein sequence ID" value="PSS01025.1"/>
    <property type="molecule type" value="Genomic_DNA"/>
</dbReference>
<dbReference type="GO" id="GO:0071763">
    <property type="term" value="P:nuclear membrane organization"/>
    <property type="evidence" value="ECO:0007669"/>
    <property type="project" value="TreeGrafter"/>
</dbReference>
<organism evidence="2 3">
    <name type="scientific">Actinidia chinensis var. chinensis</name>
    <name type="common">Chinese soft-hair kiwi</name>
    <dbReference type="NCBI Taxonomy" id="1590841"/>
    <lineage>
        <taxon>Eukaryota</taxon>
        <taxon>Viridiplantae</taxon>
        <taxon>Streptophyta</taxon>
        <taxon>Embryophyta</taxon>
        <taxon>Tracheophyta</taxon>
        <taxon>Spermatophyta</taxon>
        <taxon>Magnoliopsida</taxon>
        <taxon>eudicotyledons</taxon>
        <taxon>Gunneridae</taxon>
        <taxon>Pentapetalae</taxon>
        <taxon>asterids</taxon>
        <taxon>Ericales</taxon>
        <taxon>Actinidiaceae</taxon>
        <taxon>Actinidia</taxon>
    </lineage>
</organism>
<dbReference type="Gramene" id="PSS01025">
    <property type="protein sequence ID" value="PSS01025"/>
    <property type="gene ID" value="CEY00_Acc22383"/>
</dbReference>
<reference evidence="3" key="2">
    <citation type="journal article" date="2018" name="BMC Genomics">
        <title>A manually annotated Actinidia chinensis var. chinensis (kiwifruit) genome highlights the challenges associated with draft genomes and gene prediction in plants.</title>
        <authorList>
            <person name="Pilkington S.M."/>
            <person name="Crowhurst R."/>
            <person name="Hilario E."/>
            <person name="Nardozza S."/>
            <person name="Fraser L."/>
            <person name="Peng Y."/>
            <person name="Gunaseelan K."/>
            <person name="Simpson R."/>
            <person name="Tahir J."/>
            <person name="Deroles S.C."/>
            <person name="Templeton K."/>
            <person name="Luo Z."/>
            <person name="Davy M."/>
            <person name="Cheng C."/>
            <person name="McNeilage M."/>
            <person name="Scaglione D."/>
            <person name="Liu Y."/>
            <person name="Zhang Q."/>
            <person name="Datson P."/>
            <person name="De Silva N."/>
            <person name="Gardiner S.E."/>
            <person name="Bassett H."/>
            <person name="Chagne D."/>
            <person name="McCallum J."/>
            <person name="Dzierzon H."/>
            <person name="Deng C."/>
            <person name="Wang Y.Y."/>
            <person name="Barron L."/>
            <person name="Manako K."/>
            <person name="Bowen J."/>
            <person name="Foster T.M."/>
            <person name="Erridge Z.A."/>
            <person name="Tiffin H."/>
            <person name="Waite C.N."/>
            <person name="Davies K.M."/>
            <person name="Grierson E.P."/>
            <person name="Laing W.A."/>
            <person name="Kirk R."/>
            <person name="Chen X."/>
            <person name="Wood M."/>
            <person name="Montefiori M."/>
            <person name="Brummell D.A."/>
            <person name="Schwinn K.E."/>
            <person name="Catanach A."/>
            <person name="Fullerton C."/>
            <person name="Li D."/>
            <person name="Meiyalaghan S."/>
            <person name="Nieuwenhuizen N."/>
            <person name="Read N."/>
            <person name="Prakash R."/>
            <person name="Hunter D."/>
            <person name="Zhang H."/>
            <person name="McKenzie M."/>
            <person name="Knabel M."/>
            <person name="Harris A."/>
            <person name="Allan A.C."/>
            <person name="Gleave A."/>
            <person name="Chen A."/>
            <person name="Janssen B.J."/>
            <person name="Plunkett B."/>
            <person name="Ampomah-Dwamena C."/>
            <person name="Voogd C."/>
            <person name="Leif D."/>
            <person name="Lafferty D."/>
            <person name="Souleyre E.J.F."/>
            <person name="Varkonyi-Gasic E."/>
            <person name="Gambi F."/>
            <person name="Hanley J."/>
            <person name="Yao J.L."/>
            <person name="Cheung J."/>
            <person name="David K.M."/>
            <person name="Warren B."/>
            <person name="Marsh K."/>
            <person name="Snowden K.C."/>
            <person name="Lin-Wang K."/>
            <person name="Brian L."/>
            <person name="Martinez-Sanchez M."/>
            <person name="Wang M."/>
            <person name="Ileperuma N."/>
            <person name="Macnee N."/>
            <person name="Campin R."/>
            <person name="McAtee P."/>
            <person name="Drummond R.S.M."/>
            <person name="Espley R.V."/>
            <person name="Ireland H.S."/>
            <person name="Wu R."/>
            <person name="Atkinson R.G."/>
            <person name="Karunairetnam S."/>
            <person name="Bulley S."/>
            <person name="Chunkath S."/>
            <person name="Hanley Z."/>
            <person name="Storey R."/>
            <person name="Thrimawithana A.H."/>
            <person name="Thomson S."/>
            <person name="David C."/>
            <person name="Testolin R."/>
            <person name="Huang H."/>
            <person name="Hellens R.P."/>
            <person name="Schaffer R.J."/>
        </authorList>
    </citation>
    <scope>NUCLEOTIDE SEQUENCE [LARGE SCALE GENOMIC DNA]</scope>
    <source>
        <strain evidence="3">cv. Red5</strain>
    </source>
</reference>
<feature type="region of interest" description="Disordered" evidence="1">
    <location>
        <begin position="27"/>
        <end position="46"/>
    </location>
</feature>
<feature type="compositionally biased region" description="Low complexity" evidence="1">
    <location>
        <begin position="71"/>
        <end position="86"/>
    </location>
</feature>
<dbReference type="GO" id="GO:0005635">
    <property type="term" value="C:nuclear envelope"/>
    <property type="evidence" value="ECO:0007669"/>
    <property type="project" value="TreeGrafter"/>
</dbReference>
<reference evidence="2 3" key="1">
    <citation type="submission" date="2017-07" db="EMBL/GenBank/DDBJ databases">
        <title>An improved, manually edited Actinidia chinensis var. chinensis (kiwifruit) genome highlights the challenges associated with draft genomes and gene prediction in plants.</title>
        <authorList>
            <person name="Pilkington S."/>
            <person name="Crowhurst R."/>
            <person name="Hilario E."/>
            <person name="Nardozza S."/>
            <person name="Fraser L."/>
            <person name="Peng Y."/>
            <person name="Gunaseelan K."/>
            <person name="Simpson R."/>
            <person name="Tahir J."/>
            <person name="Deroles S."/>
            <person name="Templeton K."/>
            <person name="Luo Z."/>
            <person name="Davy M."/>
            <person name="Cheng C."/>
            <person name="Mcneilage M."/>
            <person name="Scaglione D."/>
            <person name="Liu Y."/>
            <person name="Zhang Q."/>
            <person name="Datson P."/>
            <person name="De Silva N."/>
            <person name="Gardiner S."/>
            <person name="Bassett H."/>
            <person name="Chagne D."/>
            <person name="Mccallum J."/>
            <person name="Dzierzon H."/>
            <person name="Deng C."/>
            <person name="Wang Y.-Y."/>
            <person name="Barron N."/>
            <person name="Manako K."/>
            <person name="Bowen J."/>
            <person name="Foster T."/>
            <person name="Erridge Z."/>
            <person name="Tiffin H."/>
            <person name="Waite C."/>
            <person name="Davies K."/>
            <person name="Grierson E."/>
            <person name="Laing W."/>
            <person name="Kirk R."/>
            <person name="Chen X."/>
            <person name="Wood M."/>
            <person name="Montefiori M."/>
            <person name="Brummell D."/>
            <person name="Schwinn K."/>
            <person name="Catanach A."/>
            <person name="Fullerton C."/>
            <person name="Li D."/>
            <person name="Meiyalaghan S."/>
            <person name="Nieuwenhuizen N."/>
            <person name="Read N."/>
            <person name="Prakash R."/>
            <person name="Hunter D."/>
            <person name="Zhang H."/>
            <person name="Mckenzie M."/>
            <person name="Knabel M."/>
            <person name="Harris A."/>
            <person name="Allan A."/>
            <person name="Chen A."/>
            <person name="Janssen B."/>
            <person name="Plunkett B."/>
            <person name="Dwamena C."/>
            <person name="Voogd C."/>
            <person name="Leif D."/>
            <person name="Lafferty D."/>
            <person name="Souleyre E."/>
            <person name="Varkonyi-Gasic E."/>
            <person name="Gambi F."/>
            <person name="Hanley J."/>
            <person name="Yao J.-L."/>
            <person name="Cheung J."/>
            <person name="David K."/>
            <person name="Warren B."/>
            <person name="Marsh K."/>
            <person name="Snowden K."/>
            <person name="Lin-Wang K."/>
            <person name="Brian L."/>
            <person name="Martinez-Sanchez M."/>
            <person name="Wang M."/>
            <person name="Ileperuma N."/>
            <person name="Macnee N."/>
            <person name="Campin R."/>
            <person name="Mcatee P."/>
            <person name="Drummond R."/>
            <person name="Espley R."/>
            <person name="Ireland H."/>
            <person name="Wu R."/>
            <person name="Atkinson R."/>
            <person name="Karunairetnam S."/>
            <person name="Bulley S."/>
            <person name="Chunkath S."/>
            <person name="Hanley Z."/>
            <person name="Storey R."/>
            <person name="Thrimawithana A."/>
            <person name="Thomson S."/>
            <person name="David C."/>
            <person name="Testolin R."/>
        </authorList>
    </citation>
    <scope>NUCLEOTIDE SEQUENCE [LARGE SCALE GENOMIC DNA]</scope>
    <source>
        <strain evidence="3">cv. Red5</strain>
        <tissue evidence="2">Young leaf</tissue>
    </source>
</reference>
<evidence type="ECO:0000313" key="2">
    <source>
        <dbReference type="EMBL" id="PSS01025.1"/>
    </source>
</evidence>
<dbReference type="STRING" id="1590841.A0A2R6Q2D3"/>
<feature type="compositionally biased region" description="Basic residues" evidence="1">
    <location>
        <begin position="562"/>
        <end position="576"/>
    </location>
</feature>
<comment type="caution">
    <text evidence="2">The sequence shown here is derived from an EMBL/GenBank/DDBJ whole genome shotgun (WGS) entry which is preliminary data.</text>
</comment>
<gene>
    <name evidence="2" type="ORF">CEY00_Acc22383</name>
</gene>
<dbReference type="Proteomes" id="UP000241394">
    <property type="component" value="Chromosome LG20"/>
</dbReference>
<evidence type="ECO:0000256" key="1">
    <source>
        <dbReference type="SAM" id="MobiDB-lite"/>
    </source>
</evidence>
<feature type="region of interest" description="Disordered" evidence="1">
    <location>
        <begin position="71"/>
        <end position="94"/>
    </location>
</feature>
<dbReference type="AlphaFoldDB" id="A0A2R6Q2D3"/>
<sequence>MASIYRSRRTTDERSGGKIVRRRRIAAAKTPYDRPIPENAPPQNPNWLTGFIFPTSRMIATSATKLISSIINSDNSSSSSSSASDSSSEDFIDDENDNYHIPFDGVDGLHEKNGTTSQLIECFGKEHQLTARKSETKCVIEKLLMQETFTREECDRLTKIINSRVVDGSAMEERLDGRLDLCSKAVMEAKQWLEEKKIASSSKSDLDLGTYTPNSVVISQVTKGEGSPVDVAKSYMQARPPWASPSINNVESRTPSPIGRELLKEETPYSVAGNSFSLSKKIYSLGSGSWNIQEEIRRVRSKATEDMLKTTPSMKIDLSSFSLEPKSIHKSLLADKTDFGRGEKAHDLNYLIARKSVDESAELAAGVSPCHGIPALEMTVDGSQNEDLSSQPVISSAQNQDLVAIRIVEGEEHAAAQSHHPTIPDLALEHDSVLSERICSSAKEGIELRGDPNANGFPYSGLSLSAGHEDQNPRPSNDKNPSPISSNHKTLANSIPAEETCELLSEASMEVPVVNETNSIAGDSQNSSSMQCEELLQEMTQLNPPVHRLTGKTTNMADKQQGRKMTRHNRKSRGKA</sequence>
<dbReference type="PANTHER" id="PTHR33416">
    <property type="entry name" value="NUCLEAR PORE COMPLEX PROTEIN NUP1"/>
    <property type="match status" value="1"/>
</dbReference>
<accession>A0A2R6Q2D3</accession>
<keyword evidence="3" id="KW-1185">Reference proteome</keyword>
<feature type="region of interest" description="Disordered" evidence="1">
    <location>
        <begin position="546"/>
        <end position="576"/>
    </location>
</feature>
<evidence type="ECO:0000313" key="3">
    <source>
        <dbReference type="Proteomes" id="UP000241394"/>
    </source>
</evidence>
<evidence type="ECO:0008006" key="4">
    <source>
        <dbReference type="Google" id="ProtNLM"/>
    </source>
</evidence>
<proteinExistence type="predicted"/>
<name>A0A2R6Q2D3_ACTCC</name>
<dbReference type="FunCoup" id="A0A2R6Q2D3">
    <property type="interactions" value="3410"/>
</dbReference>
<dbReference type="InParanoid" id="A0A2R6Q2D3"/>
<feature type="compositionally biased region" description="Polar residues" evidence="1">
    <location>
        <begin position="473"/>
        <end position="490"/>
    </location>
</feature>
<dbReference type="OrthoDB" id="666185at2759"/>
<protein>
    <recommendedName>
        <fullName evidence="4">Protein KAKU4-like</fullName>
    </recommendedName>
</protein>
<dbReference type="PANTHER" id="PTHR33416:SF17">
    <property type="entry name" value="PROTEIN KAKU4"/>
    <property type="match status" value="1"/>
</dbReference>